<dbReference type="InterPro" id="IPR029058">
    <property type="entry name" value="AB_hydrolase_fold"/>
</dbReference>
<dbReference type="RefSeq" id="WP_133867192.1">
    <property type="nucleotide sequence ID" value="NZ_SOAU01000001.1"/>
</dbReference>
<dbReference type="Proteomes" id="UP000294558">
    <property type="component" value="Unassembled WGS sequence"/>
</dbReference>
<gene>
    <name evidence="2" type="ORF">BDK89_0218</name>
</gene>
<feature type="region of interest" description="Disordered" evidence="1">
    <location>
        <begin position="245"/>
        <end position="264"/>
    </location>
</feature>
<dbReference type="OrthoDB" id="345573at2"/>
<evidence type="ECO:0000313" key="3">
    <source>
        <dbReference type="Proteomes" id="UP000294558"/>
    </source>
</evidence>
<evidence type="ECO:0000256" key="1">
    <source>
        <dbReference type="SAM" id="MobiDB-lite"/>
    </source>
</evidence>
<dbReference type="Gene3D" id="3.40.50.1820">
    <property type="entry name" value="alpha/beta hydrolase"/>
    <property type="match status" value="1"/>
</dbReference>
<dbReference type="SUPFAM" id="SSF53474">
    <property type="entry name" value="alpha/beta-Hydrolases"/>
    <property type="match status" value="1"/>
</dbReference>
<reference evidence="2 3" key="1">
    <citation type="submission" date="2019-03" db="EMBL/GenBank/DDBJ databases">
        <title>Sequencing the genomes of 1000 actinobacteria strains.</title>
        <authorList>
            <person name="Klenk H.-P."/>
        </authorList>
    </citation>
    <scope>NUCLEOTIDE SEQUENCE [LARGE SCALE GENOMIC DNA]</scope>
    <source>
        <strain evidence="2 3">DSM 18936</strain>
    </source>
</reference>
<evidence type="ECO:0008006" key="4">
    <source>
        <dbReference type="Google" id="ProtNLM"/>
    </source>
</evidence>
<accession>A0A4R7HWW9</accession>
<comment type="caution">
    <text evidence="2">The sequence shown here is derived from an EMBL/GenBank/DDBJ whole genome shotgun (WGS) entry which is preliminary data.</text>
</comment>
<protein>
    <recommendedName>
        <fullName evidence="4">Alpha/beta hydrolase family protein</fullName>
    </recommendedName>
</protein>
<dbReference type="AlphaFoldDB" id="A0A4R7HWW9"/>
<evidence type="ECO:0000313" key="2">
    <source>
        <dbReference type="EMBL" id="TDT14663.1"/>
    </source>
</evidence>
<dbReference type="EMBL" id="SOAU01000001">
    <property type="protein sequence ID" value="TDT14663.1"/>
    <property type="molecule type" value="Genomic_DNA"/>
</dbReference>
<name>A0A4R7HWW9_9ACTN</name>
<organism evidence="2 3">
    <name type="scientific">Ilumatobacter fluminis</name>
    <dbReference type="NCBI Taxonomy" id="467091"/>
    <lineage>
        <taxon>Bacteria</taxon>
        <taxon>Bacillati</taxon>
        <taxon>Actinomycetota</taxon>
        <taxon>Acidimicrobiia</taxon>
        <taxon>Acidimicrobiales</taxon>
        <taxon>Ilumatobacteraceae</taxon>
        <taxon>Ilumatobacter</taxon>
    </lineage>
</organism>
<proteinExistence type="predicted"/>
<sequence>MAETDRGAAPPNHWLRLMEARAVFELGSVLAAAPWLRMIGRGDNHPVLILPGFLADDSSTLPLRYILRGQGYWVDGWDLGRNVGPTPHIVDGLIAKLQMMHDRHDSPVTLIGWSLGGIYARRLARKFPHLVRQVITLGSPFRINPEDRSAVSRIYDRLSPQHIPLVEEALPGHDAGELLVPASSIYTRSDGVVRWWQCLDDEGPIRENIEVYGSHSGLGFNPAAIFAITDRLAQKPGEWKKFQAPPGTSQFFPKPANWRPTVAA</sequence>
<keyword evidence="3" id="KW-1185">Reference proteome</keyword>